<dbReference type="eggNOG" id="COG0762">
    <property type="taxonomic scope" value="Bacteria"/>
</dbReference>
<sequence>MNSIKFLISTIFDFYIMIVILRIWLQASHADFYNPFSQFIVKATEPILGTLRQIIPSVGNIDLATILFAYTLCVFKLIALILITSNGFANLSTEFLFLGLVSLLKIAGGLLFWVLLICAILSWVSQGYSPVEYVFHQLTEPMLTPIRRIIPTIGGFDLSVLILFLVLQFANFLMGDLIGPVWYQL</sequence>
<feature type="transmembrane region" description="Helical" evidence="2">
    <location>
        <begin position="95"/>
        <end position="125"/>
    </location>
</feature>
<accession>A0A084CM28</accession>
<gene>
    <name evidence="3" type="ORF">CF67_09028</name>
</gene>
<evidence type="ECO:0000256" key="1">
    <source>
        <dbReference type="ARBA" id="ARBA00010894"/>
    </source>
</evidence>
<evidence type="ECO:0000313" key="3">
    <source>
        <dbReference type="EMBL" id="KEY90857.1"/>
    </source>
</evidence>
<keyword evidence="2" id="KW-0812">Transmembrane</keyword>
<dbReference type="Pfam" id="PF02325">
    <property type="entry name" value="CCB3_YggT"/>
    <property type="match status" value="2"/>
</dbReference>
<dbReference type="OrthoDB" id="9806665at2"/>
<comment type="similarity">
    <text evidence="1">Belongs to the YggT family.</text>
</comment>
<dbReference type="AlphaFoldDB" id="A0A084CM28"/>
<organism evidence="3 4">
    <name type="scientific">Candidatus Photodesmus blepharonis</name>
    <dbReference type="NCBI Taxonomy" id="1179155"/>
    <lineage>
        <taxon>Bacteria</taxon>
        <taxon>Pseudomonadati</taxon>
        <taxon>Pseudomonadota</taxon>
        <taxon>Gammaproteobacteria</taxon>
        <taxon>Vibrionales</taxon>
        <taxon>Vibrionaceae</taxon>
        <taxon>Candidatus Photodesmus</taxon>
    </lineage>
</organism>
<comment type="caution">
    <text evidence="3">The sequence shown here is derived from an EMBL/GenBank/DDBJ whole genome shotgun (WGS) entry which is preliminary data.</text>
</comment>
<reference evidence="3 4" key="1">
    <citation type="submission" date="2014-03" db="EMBL/GenBank/DDBJ databases">
        <title>Selection and divergence in the genomes of co-occurring obligate luminous symbionts with specific hosts.</title>
        <authorList>
            <person name="Hendry T.A."/>
            <person name="de Wet J.R."/>
            <person name="Dunlap P.V."/>
        </authorList>
    </citation>
    <scope>NUCLEOTIDE SEQUENCE [LARGE SCALE GENOMIC DNA]</scope>
    <source>
        <strain evidence="3 4">Ppalp.1</strain>
    </source>
</reference>
<evidence type="ECO:0000256" key="2">
    <source>
        <dbReference type="SAM" id="Phobius"/>
    </source>
</evidence>
<dbReference type="GO" id="GO:0016020">
    <property type="term" value="C:membrane"/>
    <property type="evidence" value="ECO:0007669"/>
    <property type="project" value="InterPro"/>
</dbReference>
<keyword evidence="2" id="KW-0472">Membrane</keyword>
<keyword evidence="4" id="KW-1185">Reference proteome</keyword>
<evidence type="ECO:0000313" key="4">
    <source>
        <dbReference type="Proteomes" id="UP000053784"/>
    </source>
</evidence>
<proteinExistence type="inferred from homology"/>
<dbReference type="InterPro" id="IPR003425">
    <property type="entry name" value="CCB3/YggT"/>
</dbReference>
<feature type="transmembrane region" description="Helical" evidence="2">
    <location>
        <begin position="7"/>
        <end position="25"/>
    </location>
</feature>
<dbReference type="PANTHER" id="PTHR33219:SF14">
    <property type="entry name" value="PROTEIN COFACTOR ASSEMBLY OF COMPLEX C SUBUNIT B CCB3, CHLOROPLASTIC-RELATED"/>
    <property type="match status" value="1"/>
</dbReference>
<protein>
    <recommendedName>
        <fullName evidence="5">YggT family protein</fullName>
    </recommendedName>
</protein>
<name>A0A084CM28_9GAMM</name>
<keyword evidence="2" id="KW-1133">Transmembrane helix</keyword>
<feature type="transmembrane region" description="Helical" evidence="2">
    <location>
        <begin position="63"/>
        <end position="83"/>
    </location>
</feature>
<dbReference type="Proteomes" id="UP000053784">
    <property type="component" value="Unassembled WGS sequence"/>
</dbReference>
<dbReference type="RefSeq" id="WP_034415141.1">
    <property type="nucleotide sequence ID" value="NZ_JGVK01000033.1"/>
</dbReference>
<dbReference type="STRING" id="1179155.CF67_09028"/>
<evidence type="ECO:0008006" key="5">
    <source>
        <dbReference type="Google" id="ProtNLM"/>
    </source>
</evidence>
<dbReference type="PANTHER" id="PTHR33219">
    <property type="entry name" value="YLMG HOMOLOG PROTEIN 2, CHLOROPLASTIC"/>
    <property type="match status" value="1"/>
</dbReference>
<dbReference type="EMBL" id="JGVK01000033">
    <property type="protein sequence ID" value="KEY90857.1"/>
    <property type="molecule type" value="Genomic_DNA"/>
</dbReference>